<dbReference type="EMBL" id="SMKZ01000015">
    <property type="protein sequence ID" value="TDE10190.1"/>
    <property type="molecule type" value="Genomic_DNA"/>
</dbReference>
<sequence length="606" mass="65703">MDDGGTVSRRTLLATTLGGAAAAGLGLPAARALPATASTGTPAGGAGGMRPISMAMHIHGSFSEGTASYAAHLHQARLNDVDVIWWTDHDFRVAAHDHRREVRFDGLREVVNTMEWTWTESREGAVTTGGAQFVDDPRSPDEPGTAMRLTAAGTGWGILWYSAASWNQTYSGSLADTTIDLDVLTEATGPGRELVIEINTSYHPAHAGRPAGRYLLQYRIGGGTDGPVVHRTDGLRGYVEIPVPASRWHRVTFRPVDDLRALWPDLVAADNSMHTLRLGVRVDGTTETRAVVDRLRIDYGRRDGAGGIGLRRDVLAEYDAQYPDIAHHEAFEVSLVRHLNWIGGDLVMPELPSPPRRDNDPDLTAEMIEFMHAHGALAQWNHPLDVETAESLVQLMIERNCLGADLMEIGRSPVEDLRRVFDAAARNALFITAVGVSDDHGGQNWAGLADNNITYVWSRSTGKDDLVEALRAGRAWWVNPVRWRGAMDIEVAGRRALGSALVTSAARLKVRLTATDLPADGALHIVQSPVDYPGAADPTPATTSVVIPAADLLDGRRDHVLVPGDGAYLRLQARDAEDRVVGESNPFWVLRAEPPHGIPATRLVRA</sequence>
<organism evidence="1 2">
    <name type="scientific">Jiangella asiatica</name>
    <dbReference type="NCBI Taxonomy" id="2530372"/>
    <lineage>
        <taxon>Bacteria</taxon>
        <taxon>Bacillati</taxon>
        <taxon>Actinomycetota</taxon>
        <taxon>Actinomycetes</taxon>
        <taxon>Jiangellales</taxon>
        <taxon>Jiangellaceae</taxon>
        <taxon>Jiangella</taxon>
    </lineage>
</organism>
<keyword evidence="2" id="KW-1185">Reference proteome</keyword>
<accession>A0A4R5DE04</accession>
<evidence type="ECO:0000313" key="1">
    <source>
        <dbReference type="EMBL" id="TDE10190.1"/>
    </source>
</evidence>
<dbReference type="InParanoid" id="A0A4R5DE04"/>
<reference evidence="1 2" key="1">
    <citation type="submission" date="2019-03" db="EMBL/GenBank/DDBJ databases">
        <title>Draft genome sequences of novel Actinobacteria.</title>
        <authorList>
            <person name="Sahin N."/>
            <person name="Ay H."/>
            <person name="Saygin H."/>
        </authorList>
    </citation>
    <scope>NUCLEOTIDE SEQUENCE [LARGE SCALE GENOMIC DNA]</scope>
    <source>
        <strain evidence="1 2">5K138</strain>
    </source>
</reference>
<name>A0A4R5DE04_9ACTN</name>
<protein>
    <recommendedName>
        <fullName evidence="3">DUF3604 domain-containing protein</fullName>
    </recommendedName>
</protein>
<comment type="caution">
    <text evidence="1">The sequence shown here is derived from an EMBL/GenBank/DDBJ whole genome shotgun (WGS) entry which is preliminary data.</text>
</comment>
<dbReference type="OrthoDB" id="3309475at2"/>
<evidence type="ECO:0000313" key="2">
    <source>
        <dbReference type="Proteomes" id="UP000294739"/>
    </source>
</evidence>
<dbReference type="Proteomes" id="UP000294739">
    <property type="component" value="Unassembled WGS sequence"/>
</dbReference>
<dbReference type="SUPFAM" id="SSF89550">
    <property type="entry name" value="PHP domain-like"/>
    <property type="match status" value="1"/>
</dbReference>
<proteinExistence type="predicted"/>
<dbReference type="PROSITE" id="PS51318">
    <property type="entry name" value="TAT"/>
    <property type="match status" value="1"/>
</dbReference>
<dbReference type="InterPro" id="IPR006311">
    <property type="entry name" value="TAT_signal"/>
</dbReference>
<dbReference type="Gene3D" id="3.20.20.140">
    <property type="entry name" value="Metal-dependent hydrolases"/>
    <property type="match status" value="1"/>
</dbReference>
<dbReference type="AlphaFoldDB" id="A0A4R5DE04"/>
<evidence type="ECO:0008006" key="3">
    <source>
        <dbReference type="Google" id="ProtNLM"/>
    </source>
</evidence>
<dbReference type="InterPro" id="IPR016195">
    <property type="entry name" value="Pol/histidinol_Pase-like"/>
</dbReference>
<gene>
    <name evidence="1" type="ORF">E1269_12620</name>
</gene>